<dbReference type="InterPro" id="IPR011042">
    <property type="entry name" value="6-blade_b-propeller_TolB-like"/>
</dbReference>
<organism evidence="2 3">
    <name type="scientific">Tessaracoccus oleiagri</name>
    <dbReference type="NCBI Taxonomy" id="686624"/>
    <lineage>
        <taxon>Bacteria</taxon>
        <taxon>Bacillati</taxon>
        <taxon>Actinomycetota</taxon>
        <taxon>Actinomycetes</taxon>
        <taxon>Propionibacteriales</taxon>
        <taxon>Propionibacteriaceae</taxon>
        <taxon>Tessaracoccus</taxon>
    </lineage>
</organism>
<keyword evidence="1" id="KW-0732">Signal</keyword>
<dbReference type="EMBL" id="FNGP01000005">
    <property type="protein sequence ID" value="SDL71379.1"/>
    <property type="molecule type" value="Genomic_DNA"/>
</dbReference>
<name>A0A1G9MAZ2_9ACTN</name>
<feature type="signal peptide" evidence="1">
    <location>
        <begin position="1"/>
        <end position="22"/>
    </location>
</feature>
<dbReference type="NCBIfam" id="NF033206">
    <property type="entry name" value="ScyE_fam"/>
    <property type="match status" value="1"/>
</dbReference>
<sequence>MLRRTASAAIASMALLGTAALAAPAAADSHGADPSVEVVATGLNSPRKLSFAPNGDLYIAESGVAAGESGACGDHPEFGETCVYDTGSITLLSRHGEQSRIVEGLPSAVSASDAIGPFDVLVHGRTLTVAMGMGGSLEFRDSLGEDGALFGTVVDVKLMGRSYDVSVRADLLAFEAANDPFGGGIDSNPVDLSEDGRNLVVTDAGANDVLAVAKKGGVTDVLAVLDPVLTDPPFPGAPDPFPAQPVPTATVQGPDGHWYIGQLTGFPFPQGGSTVYRLSDGELEPYATGLTNVTDLAWDGDTLYAVQISDTGLLGGVMGSLVRIESDGSVSTVVDGLFAPYGVAIRDGYAYVTTGSVAPGGTVIKVALG</sequence>
<dbReference type="AlphaFoldDB" id="A0A1G9MAZ2"/>
<gene>
    <name evidence="2" type="ORF">SAMN04488242_2513</name>
</gene>
<dbReference type="SUPFAM" id="SSF63829">
    <property type="entry name" value="Calcium-dependent phosphotriesterase"/>
    <property type="match status" value="1"/>
</dbReference>
<dbReference type="RefSeq" id="WP_143008295.1">
    <property type="nucleotide sequence ID" value="NZ_FNGP01000005.1"/>
</dbReference>
<evidence type="ECO:0000256" key="1">
    <source>
        <dbReference type="SAM" id="SignalP"/>
    </source>
</evidence>
<dbReference type="OrthoDB" id="928769at2"/>
<proteinExistence type="predicted"/>
<reference evidence="2 3" key="1">
    <citation type="submission" date="2016-10" db="EMBL/GenBank/DDBJ databases">
        <authorList>
            <person name="de Groot N.N."/>
        </authorList>
    </citation>
    <scope>NUCLEOTIDE SEQUENCE [LARGE SCALE GENOMIC DNA]</scope>
    <source>
        <strain evidence="2 3">CGMCC 1.9159</strain>
    </source>
</reference>
<feature type="chain" id="PRO_5011540883" description="ScyD/ScyE family protein" evidence="1">
    <location>
        <begin position="23"/>
        <end position="369"/>
    </location>
</feature>
<dbReference type="Proteomes" id="UP000199475">
    <property type="component" value="Unassembled WGS sequence"/>
</dbReference>
<dbReference type="Gene3D" id="2.120.10.30">
    <property type="entry name" value="TolB, C-terminal domain"/>
    <property type="match status" value="1"/>
</dbReference>
<dbReference type="InterPro" id="IPR048031">
    <property type="entry name" value="ScyD/ScyE-like"/>
</dbReference>
<evidence type="ECO:0000313" key="2">
    <source>
        <dbReference type="EMBL" id="SDL71379.1"/>
    </source>
</evidence>
<protein>
    <recommendedName>
        <fullName evidence="4">ScyD/ScyE family protein</fullName>
    </recommendedName>
</protein>
<evidence type="ECO:0000313" key="3">
    <source>
        <dbReference type="Proteomes" id="UP000199475"/>
    </source>
</evidence>
<keyword evidence="3" id="KW-1185">Reference proteome</keyword>
<dbReference type="STRING" id="686624.SAMN04488242_2513"/>
<evidence type="ECO:0008006" key="4">
    <source>
        <dbReference type="Google" id="ProtNLM"/>
    </source>
</evidence>
<accession>A0A1G9MAZ2</accession>